<dbReference type="PANTHER" id="PTHR12110">
    <property type="entry name" value="HYDROXYPYRUVATE ISOMERASE"/>
    <property type="match status" value="1"/>
</dbReference>
<proteinExistence type="predicted"/>
<dbReference type="InterPro" id="IPR013022">
    <property type="entry name" value="Xyl_isomerase-like_TIM-brl"/>
</dbReference>
<dbReference type="Gene3D" id="3.20.20.150">
    <property type="entry name" value="Divalent-metal-dependent TIM barrel enzymes"/>
    <property type="match status" value="1"/>
</dbReference>
<dbReference type="EMBL" id="CABFNQ020000602">
    <property type="protein sequence ID" value="CAH0019992.1"/>
    <property type="molecule type" value="Genomic_DNA"/>
</dbReference>
<dbReference type="InterPro" id="IPR036237">
    <property type="entry name" value="Xyl_isomerase-like_sf"/>
</dbReference>
<dbReference type="AlphaFoldDB" id="A0A9N9VAL4"/>
<accession>A0A9N9VAL4</accession>
<evidence type="ECO:0000313" key="2">
    <source>
        <dbReference type="EMBL" id="CAH0019992.1"/>
    </source>
</evidence>
<evidence type="ECO:0000313" key="3">
    <source>
        <dbReference type="Proteomes" id="UP000696573"/>
    </source>
</evidence>
<dbReference type="Pfam" id="PF01261">
    <property type="entry name" value="AP_endonuc_2"/>
    <property type="match status" value="1"/>
</dbReference>
<feature type="domain" description="Xylose isomerase-like TIM barrel" evidence="1">
    <location>
        <begin position="29"/>
        <end position="312"/>
    </location>
</feature>
<dbReference type="PANTHER" id="PTHR12110:SF21">
    <property type="entry name" value="XYLOSE ISOMERASE-LIKE TIM BARREL DOMAIN-CONTAINING PROTEIN"/>
    <property type="match status" value="1"/>
</dbReference>
<gene>
    <name evidence="2" type="ORF">CRHIZ90672A_00018213</name>
</gene>
<dbReference type="OrthoDB" id="5360893at2759"/>
<protein>
    <recommendedName>
        <fullName evidence="1">Xylose isomerase-like TIM barrel domain-containing protein</fullName>
    </recommendedName>
</protein>
<keyword evidence="3" id="KW-1185">Reference proteome</keyword>
<organism evidence="2 3">
    <name type="scientific">Clonostachys rhizophaga</name>
    <dbReference type="NCBI Taxonomy" id="160324"/>
    <lineage>
        <taxon>Eukaryota</taxon>
        <taxon>Fungi</taxon>
        <taxon>Dikarya</taxon>
        <taxon>Ascomycota</taxon>
        <taxon>Pezizomycotina</taxon>
        <taxon>Sordariomycetes</taxon>
        <taxon>Hypocreomycetidae</taxon>
        <taxon>Hypocreales</taxon>
        <taxon>Bionectriaceae</taxon>
        <taxon>Clonostachys</taxon>
    </lineage>
</organism>
<comment type="caution">
    <text evidence="2">The sequence shown here is derived from an EMBL/GenBank/DDBJ whole genome shotgun (WGS) entry which is preliminary data.</text>
</comment>
<name>A0A9N9VAL4_9HYPO</name>
<evidence type="ECO:0000259" key="1">
    <source>
        <dbReference type="Pfam" id="PF01261"/>
    </source>
</evidence>
<sequence>MSKFLGIRLSVATSSLGKTAAGYHIRQKLRAARAQGFDGVEVAFDCLEGHALLEPFASEDSRASRLLAAAQDIYTLASAESLEIIALTPFGAYDALEHPDDVQDRLQEAELWLQICEKLRAPILQVPTFIPPTNKKTTSNINKIADNMRRLGQLARSYNKIIAYEGVAWGIYTDKWQQIRDIIELVNLPNVRHCLDTFHIAACLAGDPFNASAPVRPEGLIELGKSLEELRQTLDPNTIGYFQLSDATVADPDQRGYANPDLSQPPFMVQSRNCRIYPCEPEHGGALPAVDVAKAVFDTGYRGWVSMEVFHTDLWKYGEE</sequence>
<dbReference type="Proteomes" id="UP000696573">
    <property type="component" value="Unassembled WGS sequence"/>
</dbReference>
<dbReference type="InterPro" id="IPR050312">
    <property type="entry name" value="IolE/XylAMocC-like"/>
</dbReference>
<reference evidence="2" key="1">
    <citation type="submission" date="2021-10" db="EMBL/GenBank/DDBJ databases">
        <authorList>
            <person name="Piombo E."/>
        </authorList>
    </citation>
    <scope>NUCLEOTIDE SEQUENCE</scope>
</reference>
<dbReference type="SUPFAM" id="SSF51658">
    <property type="entry name" value="Xylose isomerase-like"/>
    <property type="match status" value="1"/>
</dbReference>